<protein>
    <submittedName>
        <fullName evidence="1">Uncharacterized protein</fullName>
    </submittedName>
</protein>
<proteinExistence type="predicted"/>
<organism evidence="1 2">
    <name type="scientific">Dreissena polymorpha</name>
    <name type="common">Zebra mussel</name>
    <name type="synonym">Mytilus polymorpha</name>
    <dbReference type="NCBI Taxonomy" id="45954"/>
    <lineage>
        <taxon>Eukaryota</taxon>
        <taxon>Metazoa</taxon>
        <taxon>Spiralia</taxon>
        <taxon>Lophotrochozoa</taxon>
        <taxon>Mollusca</taxon>
        <taxon>Bivalvia</taxon>
        <taxon>Autobranchia</taxon>
        <taxon>Heteroconchia</taxon>
        <taxon>Euheterodonta</taxon>
        <taxon>Imparidentia</taxon>
        <taxon>Neoheterodontei</taxon>
        <taxon>Myida</taxon>
        <taxon>Dreissenoidea</taxon>
        <taxon>Dreissenidae</taxon>
        <taxon>Dreissena</taxon>
    </lineage>
</organism>
<reference evidence="1" key="1">
    <citation type="journal article" date="2019" name="bioRxiv">
        <title>The Genome of the Zebra Mussel, Dreissena polymorpha: A Resource for Invasive Species Research.</title>
        <authorList>
            <person name="McCartney M.A."/>
            <person name="Auch B."/>
            <person name="Kono T."/>
            <person name="Mallez S."/>
            <person name="Zhang Y."/>
            <person name="Obille A."/>
            <person name="Becker A."/>
            <person name="Abrahante J.E."/>
            <person name="Garbe J."/>
            <person name="Badalamenti J.P."/>
            <person name="Herman A."/>
            <person name="Mangelson H."/>
            <person name="Liachko I."/>
            <person name="Sullivan S."/>
            <person name="Sone E.D."/>
            <person name="Koren S."/>
            <person name="Silverstein K.A.T."/>
            <person name="Beckman K.B."/>
            <person name="Gohl D.M."/>
        </authorList>
    </citation>
    <scope>NUCLEOTIDE SEQUENCE</scope>
    <source>
        <strain evidence="1">Duluth1</strain>
        <tissue evidence="1">Whole animal</tissue>
    </source>
</reference>
<dbReference type="Proteomes" id="UP000828390">
    <property type="component" value="Unassembled WGS sequence"/>
</dbReference>
<evidence type="ECO:0000313" key="2">
    <source>
        <dbReference type="Proteomes" id="UP000828390"/>
    </source>
</evidence>
<dbReference type="AlphaFoldDB" id="A0A9D4QMU5"/>
<reference evidence="1" key="2">
    <citation type="submission" date="2020-11" db="EMBL/GenBank/DDBJ databases">
        <authorList>
            <person name="McCartney M.A."/>
            <person name="Auch B."/>
            <person name="Kono T."/>
            <person name="Mallez S."/>
            <person name="Becker A."/>
            <person name="Gohl D.M."/>
            <person name="Silverstein K.A.T."/>
            <person name="Koren S."/>
            <person name="Bechman K.B."/>
            <person name="Herman A."/>
            <person name="Abrahante J.E."/>
            <person name="Garbe J."/>
        </authorList>
    </citation>
    <scope>NUCLEOTIDE SEQUENCE</scope>
    <source>
        <strain evidence="1">Duluth1</strain>
        <tissue evidence="1">Whole animal</tissue>
    </source>
</reference>
<evidence type="ECO:0000313" key="1">
    <source>
        <dbReference type="EMBL" id="KAH3835967.1"/>
    </source>
</evidence>
<name>A0A9D4QMU5_DREPO</name>
<sequence>MSNGCPTFLKGEEEHGCAKCMDPVQVTRQISEPTHGSSRFKAENMQSLSYAVFPRSFAWTSGWEGHAH</sequence>
<accession>A0A9D4QMU5</accession>
<gene>
    <name evidence="1" type="ORF">DPMN_109336</name>
</gene>
<comment type="caution">
    <text evidence="1">The sequence shown here is derived from an EMBL/GenBank/DDBJ whole genome shotgun (WGS) entry which is preliminary data.</text>
</comment>
<keyword evidence="2" id="KW-1185">Reference proteome</keyword>
<dbReference type="EMBL" id="JAIWYP010000004">
    <property type="protein sequence ID" value="KAH3835967.1"/>
    <property type="molecule type" value="Genomic_DNA"/>
</dbReference>